<accession>A0ACB0XLZ5</accession>
<reference evidence="1" key="1">
    <citation type="submission" date="2023-11" db="EMBL/GenBank/DDBJ databases">
        <authorList>
            <person name="Poullet M."/>
        </authorList>
    </citation>
    <scope>NUCLEOTIDE SEQUENCE</scope>
    <source>
        <strain evidence="1">E1834</strain>
    </source>
</reference>
<keyword evidence="2" id="KW-1185">Reference proteome</keyword>
<protein>
    <submittedName>
        <fullName evidence="1">Uncharacterized protein</fullName>
    </submittedName>
</protein>
<comment type="caution">
    <text evidence="1">The sequence shown here is derived from an EMBL/GenBank/DDBJ whole genome shotgun (WGS) entry which is preliminary data.</text>
</comment>
<evidence type="ECO:0000313" key="2">
    <source>
        <dbReference type="Proteomes" id="UP001497535"/>
    </source>
</evidence>
<gene>
    <name evidence="1" type="ORF">MENTE1834_LOCUS1028</name>
</gene>
<evidence type="ECO:0000313" key="1">
    <source>
        <dbReference type="EMBL" id="CAK5008341.1"/>
    </source>
</evidence>
<dbReference type="Proteomes" id="UP001497535">
    <property type="component" value="Unassembled WGS sequence"/>
</dbReference>
<dbReference type="EMBL" id="CAVMJV010000001">
    <property type="protein sequence ID" value="CAK5008341.1"/>
    <property type="molecule type" value="Genomic_DNA"/>
</dbReference>
<name>A0ACB0XLZ5_MELEN</name>
<organism evidence="1 2">
    <name type="scientific">Meloidogyne enterolobii</name>
    <name type="common">Root-knot nematode worm</name>
    <name type="synonym">Meloidogyne mayaguensis</name>
    <dbReference type="NCBI Taxonomy" id="390850"/>
    <lineage>
        <taxon>Eukaryota</taxon>
        <taxon>Metazoa</taxon>
        <taxon>Ecdysozoa</taxon>
        <taxon>Nematoda</taxon>
        <taxon>Chromadorea</taxon>
        <taxon>Rhabditida</taxon>
        <taxon>Tylenchina</taxon>
        <taxon>Tylenchomorpha</taxon>
        <taxon>Tylenchoidea</taxon>
        <taxon>Meloidogynidae</taxon>
        <taxon>Meloidogyninae</taxon>
        <taxon>Meloidogyne</taxon>
    </lineage>
</organism>
<proteinExistence type="predicted"/>
<sequence length="78" mass="9297">MEEKESTPCLTFDYEKIAQLLFDSGKNPKIKSKRRKRIYSLCKQFDDAKNGIDPFPDLFDEEISKNEIKRRKKLLKEI</sequence>